<evidence type="ECO:0000256" key="3">
    <source>
        <dbReference type="RuleBase" id="RU000363"/>
    </source>
</evidence>
<dbReference type="InterPro" id="IPR002347">
    <property type="entry name" value="SDR_fam"/>
</dbReference>
<gene>
    <name evidence="4" type="ORF">GWI33_004666</name>
</gene>
<dbReference type="PANTHER" id="PTHR43115:SF4">
    <property type="entry name" value="DEHYDROGENASE_REDUCTASE SDR FAMILY MEMBER 11"/>
    <property type="match status" value="1"/>
</dbReference>
<comment type="caution">
    <text evidence="4">The sequence shown here is derived from an EMBL/GenBank/DDBJ whole genome shotgun (WGS) entry which is preliminary data.</text>
</comment>
<keyword evidence="5" id="KW-1185">Reference proteome</keyword>
<evidence type="ECO:0000256" key="1">
    <source>
        <dbReference type="ARBA" id="ARBA00006484"/>
    </source>
</evidence>
<dbReference type="Gene3D" id="3.40.50.720">
    <property type="entry name" value="NAD(P)-binding Rossmann-like Domain"/>
    <property type="match status" value="1"/>
</dbReference>
<sequence length="255" mass="27686">MVLSMDRWIGKVAVVTGASSGIGAAITKKLVEEGMIVVGLARRKQKVEELASTLGDKSNRLHSVKCDISKEQEILEAFKWTVTNLGPVHVLVNNAGCFYNDSLSDGSTEIIRTIVDTNLIGLTLCCKEGIRSMKANNIAGHIININSILGHSIPTQFLNVSMYPATKFAVRAATETIRMELAHQGSPIKITSISPGATESEIAFKAIDTGTYSEVFIKDKMLMAEDIADAVHYAISTPQHVQIKELTIKPVAELY</sequence>
<name>A0A834MJV9_RHYFE</name>
<accession>A0A834MJV9</accession>
<organism evidence="4 5">
    <name type="scientific">Rhynchophorus ferrugineus</name>
    <name type="common">Red palm weevil</name>
    <name type="synonym">Curculio ferrugineus</name>
    <dbReference type="NCBI Taxonomy" id="354439"/>
    <lineage>
        <taxon>Eukaryota</taxon>
        <taxon>Metazoa</taxon>
        <taxon>Ecdysozoa</taxon>
        <taxon>Arthropoda</taxon>
        <taxon>Hexapoda</taxon>
        <taxon>Insecta</taxon>
        <taxon>Pterygota</taxon>
        <taxon>Neoptera</taxon>
        <taxon>Endopterygota</taxon>
        <taxon>Coleoptera</taxon>
        <taxon>Polyphaga</taxon>
        <taxon>Cucujiformia</taxon>
        <taxon>Curculionidae</taxon>
        <taxon>Dryophthorinae</taxon>
        <taxon>Rhynchophorus</taxon>
    </lineage>
</organism>
<dbReference type="AlphaFoldDB" id="A0A834MJV9"/>
<protein>
    <submittedName>
        <fullName evidence="4">Uncharacterized protein</fullName>
    </submittedName>
</protein>
<evidence type="ECO:0000313" key="4">
    <source>
        <dbReference type="EMBL" id="KAF7286633.1"/>
    </source>
</evidence>
<dbReference type="PRINTS" id="PR00081">
    <property type="entry name" value="GDHRDH"/>
</dbReference>
<dbReference type="PRINTS" id="PR00080">
    <property type="entry name" value="SDRFAMILY"/>
</dbReference>
<dbReference type="PANTHER" id="PTHR43115">
    <property type="entry name" value="DEHYDROGENASE/REDUCTASE SDR FAMILY MEMBER 11"/>
    <property type="match status" value="1"/>
</dbReference>
<dbReference type="SUPFAM" id="SSF51735">
    <property type="entry name" value="NAD(P)-binding Rossmann-fold domains"/>
    <property type="match status" value="1"/>
</dbReference>
<evidence type="ECO:0000313" key="5">
    <source>
        <dbReference type="Proteomes" id="UP000625711"/>
    </source>
</evidence>
<keyword evidence="2" id="KW-0560">Oxidoreductase</keyword>
<evidence type="ECO:0000256" key="2">
    <source>
        <dbReference type="ARBA" id="ARBA00023002"/>
    </source>
</evidence>
<dbReference type="FunFam" id="3.40.50.720:FF:000047">
    <property type="entry name" value="NADP-dependent L-serine/L-allo-threonine dehydrogenase"/>
    <property type="match status" value="1"/>
</dbReference>
<proteinExistence type="inferred from homology"/>
<dbReference type="GO" id="GO:0016616">
    <property type="term" value="F:oxidoreductase activity, acting on the CH-OH group of donors, NAD or NADP as acceptor"/>
    <property type="evidence" value="ECO:0007669"/>
    <property type="project" value="UniProtKB-ARBA"/>
</dbReference>
<dbReference type="Proteomes" id="UP000625711">
    <property type="component" value="Unassembled WGS sequence"/>
</dbReference>
<dbReference type="OrthoDB" id="1933717at2759"/>
<dbReference type="InterPro" id="IPR036291">
    <property type="entry name" value="NAD(P)-bd_dom_sf"/>
</dbReference>
<comment type="similarity">
    <text evidence="1 3">Belongs to the short-chain dehydrogenases/reductases (SDR) family.</text>
</comment>
<dbReference type="Pfam" id="PF00106">
    <property type="entry name" value="adh_short"/>
    <property type="match status" value="1"/>
</dbReference>
<dbReference type="EMBL" id="JAACXV010000023">
    <property type="protein sequence ID" value="KAF7286633.1"/>
    <property type="molecule type" value="Genomic_DNA"/>
</dbReference>
<reference evidence="4" key="1">
    <citation type="submission" date="2020-08" db="EMBL/GenBank/DDBJ databases">
        <title>Genome sequencing and assembly of the red palm weevil Rhynchophorus ferrugineus.</title>
        <authorList>
            <person name="Dias G.B."/>
            <person name="Bergman C.M."/>
            <person name="Manee M."/>
        </authorList>
    </citation>
    <scope>NUCLEOTIDE SEQUENCE</scope>
    <source>
        <strain evidence="4">AA-2017</strain>
        <tissue evidence="4">Whole larva</tissue>
    </source>
</reference>